<dbReference type="PRINTS" id="PR00723">
    <property type="entry name" value="SUBTILISIN"/>
</dbReference>
<evidence type="ECO:0000259" key="8">
    <source>
        <dbReference type="Pfam" id="PF00082"/>
    </source>
</evidence>
<dbReference type="AlphaFoldDB" id="F8B200"/>
<sequence>MSGTRRAPTVGVSVLHDAVRALPAPLPTLLLASLPALLLVLLVLPARALAVPTGRDCTEPGQDFRGVPWAQQLLAPDHVWPFTRGSGVTVAVLSSGVDANHPQLAGHVAAGFDAVASGGTANSDCLGLGTQVAGVIAARRVDDVGFAGLAPNVTILPVRVIADQHFGSTEVDPTVLARGIAWAAASGARVIDVAVAVYVDNTAVRAAVADALARGVTVVAAVGDRGDANDRNPIPYPAAYPGVVGVGAIDQQGNRWAGSAHGDYVDLVAPGAEMVTLQRAGGMAVNVSGTGIASGQVAATAALVRARRPDLKSGQIARRLAVTTIPTAIGPDLGQGIVNPYAAVNDTLVDASPVPLPALTRPHHERTPTWARARETAVVGTAGAAIMVIAVLALAVALPRGRRRSWRSGLAVPPPHRPQPREPGPPVMLFDEQPQR</sequence>
<dbReference type="HOGENOM" id="CLU_011263_13_3_11"/>
<keyword evidence="4" id="KW-0720">Serine protease</keyword>
<dbReference type="SUPFAM" id="SSF52743">
    <property type="entry name" value="Subtilisin-like"/>
    <property type="match status" value="1"/>
</dbReference>
<dbReference type="KEGG" id="fsy:FsymDg_1398"/>
<evidence type="ECO:0000256" key="5">
    <source>
        <dbReference type="PROSITE-ProRule" id="PRU01240"/>
    </source>
</evidence>
<evidence type="ECO:0000256" key="2">
    <source>
        <dbReference type="ARBA" id="ARBA00022670"/>
    </source>
</evidence>
<dbReference type="PANTHER" id="PTHR43806">
    <property type="entry name" value="PEPTIDASE S8"/>
    <property type="match status" value="1"/>
</dbReference>
<dbReference type="EMBL" id="CP002801">
    <property type="protein sequence ID" value="AEH08869.1"/>
    <property type="molecule type" value="Genomic_DNA"/>
</dbReference>
<dbReference type="Gene3D" id="3.40.50.200">
    <property type="entry name" value="Peptidase S8/S53 domain"/>
    <property type="match status" value="1"/>
</dbReference>
<evidence type="ECO:0000313" key="10">
    <source>
        <dbReference type="Proteomes" id="UP000001549"/>
    </source>
</evidence>
<organism evidence="9 10">
    <name type="scientific">Candidatus Protofrankia datiscae</name>
    <dbReference type="NCBI Taxonomy" id="2716812"/>
    <lineage>
        <taxon>Bacteria</taxon>
        <taxon>Bacillati</taxon>
        <taxon>Actinomycetota</taxon>
        <taxon>Actinomycetes</taxon>
        <taxon>Frankiales</taxon>
        <taxon>Frankiaceae</taxon>
        <taxon>Protofrankia</taxon>
    </lineage>
</organism>
<dbReference type="GO" id="GO:0006508">
    <property type="term" value="P:proteolysis"/>
    <property type="evidence" value="ECO:0007669"/>
    <property type="project" value="UniProtKB-KW"/>
</dbReference>
<keyword evidence="10" id="KW-1185">Reference proteome</keyword>
<evidence type="ECO:0000256" key="3">
    <source>
        <dbReference type="ARBA" id="ARBA00022801"/>
    </source>
</evidence>
<dbReference type="InterPro" id="IPR036852">
    <property type="entry name" value="Peptidase_S8/S53_dom_sf"/>
</dbReference>
<proteinExistence type="inferred from homology"/>
<reference evidence="9 10" key="1">
    <citation type="submission" date="2011-05" db="EMBL/GenBank/DDBJ databases">
        <title>Complete sequence of chromosome of Frankia symbiont of Datisca glomerata.</title>
        <authorList>
            <consortium name="US DOE Joint Genome Institute"/>
            <person name="Lucas S."/>
            <person name="Han J."/>
            <person name="Lapidus A."/>
            <person name="Cheng J.-F."/>
            <person name="Goodwin L."/>
            <person name="Pitluck S."/>
            <person name="Peters L."/>
            <person name="Mikhailova N."/>
            <person name="Chertkov O."/>
            <person name="Teshima H."/>
            <person name="Han C."/>
            <person name="Tapia R."/>
            <person name="Land M."/>
            <person name="Hauser L."/>
            <person name="Kyrpides N."/>
            <person name="Ivanova N."/>
            <person name="Pagani I."/>
            <person name="Berry A."/>
            <person name="Pawlowski K."/>
            <person name="Persson T."/>
            <person name="Vanden Heuvel B."/>
            <person name="Benson D."/>
            <person name="Woyke T."/>
        </authorList>
    </citation>
    <scope>NUCLEOTIDE SEQUENCE [LARGE SCALE GENOMIC DNA]</scope>
    <source>
        <strain evidence="10">4085684</strain>
    </source>
</reference>
<keyword evidence="7" id="KW-1133">Transmembrane helix</keyword>
<dbReference type="PANTHER" id="PTHR43806:SF11">
    <property type="entry name" value="CEREVISIN-RELATED"/>
    <property type="match status" value="1"/>
</dbReference>
<keyword evidence="7" id="KW-0472">Membrane</keyword>
<protein>
    <submittedName>
        <fullName evidence="9">Peptidase S8 and S53 subtilisin kexin sedolisin</fullName>
    </submittedName>
</protein>
<dbReference type="GO" id="GO:0004252">
    <property type="term" value="F:serine-type endopeptidase activity"/>
    <property type="evidence" value="ECO:0007669"/>
    <property type="project" value="InterPro"/>
</dbReference>
<gene>
    <name evidence="9" type="ordered locus">FsymDg_1398</name>
</gene>
<comment type="similarity">
    <text evidence="1 5">Belongs to the peptidase S8 family.</text>
</comment>
<evidence type="ECO:0000256" key="1">
    <source>
        <dbReference type="ARBA" id="ARBA00011073"/>
    </source>
</evidence>
<keyword evidence="2" id="KW-0645">Protease</keyword>
<dbReference type="Proteomes" id="UP000001549">
    <property type="component" value="Chromosome"/>
</dbReference>
<dbReference type="STRING" id="656024.FsymDg_1398"/>
<keyword evidence="7" id="KW-0812">Transmembrane</keyword>
<name>F8B200_9ACTN</name>
<keyword evidence="3" id="KW-0378">Hydrolase</keyword>
<feature type="region of interest" description="Disordered" evidence="6">
    <location>
        <begin position="405"/>
        <end position="436"/>
    </location>
</feature>
<dbReference type="InterPro" id="IPR000209">
    <property type="entry name" value="Peptidase_S8/S53_dom"/>
</dbReference>
<accession>F8B200</accession>
<evidence type="ECO:0000256" key="7">
    <source>
        <dbReference type="SAM" id="Phobius"/>
    </source>
</evidence>
<feature type="transmembrane region" description="Helical" evidence="7">
    <location>
        <begin position="377"/>
        <end position="398"/>
    </location>
</feature>
<dbReference type="Pfam" id="PF00082">
    <property type="entry name" value="Peptidase_S8"/>
    <property type="match status" value="1"/>
</dbReference>
<dbReference type="InterPro" id="IPR015500">
    <property type="entry name" value="Peptidase_S8_subtilisin-rel"/>
</dbReference>
<dbReference type="PROSITE" id="PS51892">
    <property type="entry name" value="SUBTILASE"/>
    <property type="match status" value="1"/>
</dbReference>
<feature type="compositionally biased region" description="Pro residues" evidence="6">
    <location>
        <begin position="412"/>
        <end position="426"/>
    </location>
</feature>
<evidence type="ECO:0000256" key="4">
    <source>
        <dbReference type="ARBA" id="ARBA00022825"/>
    </source>
</evidence>
<dbReference type="RefSeq" id="WP_013872836.1">
    <property type="nucleotide sequence ID" value="NC_015656.1"/>
</dbReference>
<dbReference type="InterPro" id="IPR050131">
    <property type="entry name" value="Peptidase_S8_subtilisin-like"/>
</dbReference>
<comment type="caution">
    <text evidence="5">Lacks conserved residue(s) required for the propagation of feature annotation.</text>
</comment>
<evidence type="ECO:0000256" key="6">
    <source>
        <dbReference type="SAM" id="MobiDB-lite"/>
    </source>
</evidence>
<dbReference type="eggNOG" id="COG1404">
    <property type="taxonomic scope" value="Bacteria"/>
</dbReference>
<feature type="domain" description="Peptidase S8/S53" evidence="8">
    <location>
        <begin position="85"/>
        <end position="325"/>
    </location>
</feature>
<evidence type="ECO:0000313" key="9">
    <source>
        <dbReference type="EMBL" id="AEH08869.1"/>
    </source>
</evidence>